<keyword evidence="7" id="KW-1185">Reference proteome</keyword>
<dbReference type="InterPro" id="IPR050140">
    <property type="entry name" value="SRY-related_HMG-box_TF-like"/>
</dbReference>
<feature type="domain" description="HMG box" evidence="5">
    <location>
        <begin position="84"/>
        <end position="152"/>
    </location>
</feature>
<feature type="region of interest" description="Disordered" evidence="4">
    <location>
        <begin position="134"/>
        <end position="166"/>
    </location>
</feature>
<keyword evidence="2" id="KW-0804">Transcription</keyword>
<evidence type="ECO:0000259" key="5">
    <source>
        <dbReference type="PROSITE" id="PS50118"/>
    </source>
</evidence>
<proteinExistence type="predicted"/>
<evidence type="ECO:0000256" key="1">
    <source>
        <dbReference type="ARBA" id="ARBA00023125"/>
    </source>
</evidence>
<feature type="compositionally biased region" description="Basic residues" evidence="4">
    <location>
        <begin position="154"/>
        <end position="166"/>
    </location>
</feature>
<evidence type="ECO:0000256" key="2">
    <source>
        <dbReference type="ARBA" id="ARBA00023163"/>
    </source>
</evidence>
<dbReference type="GO" id="GO:0001228">
    <property type="term" value="F:DNA-binding transcription activator activity, RNA polymerase II-specific"/>
    <property type="evidence" value="ECO:0007669"/>
    <property type="project" value="TreeGrafter"/>
</dbReference>
<sequence length="269" mass="29731">MLQNNHPVELQGNIQELFGGTFGAEYLEAQLSQMLQRSVSVCESCDGQHTLVQLTQESDVSQAFTPDVAEQPTTTHHVAGRKNPPRPMNCWMLYRDTKHKELKDANPHLTVQAISILCSKFWKTLPATEKDEWRVKAKQAKEEHQRTYPDYKYTPRKPGQKKKRQSRKATQAAAAAAATTTGAANIIPTLAAGDTAITANVTGGLAGGDTQGLTMQPAQFPDMESMRHGQLEEEFGGDFTVDFFADETFAFRDGADESATLPSFFSDLY</sequence>
<dbReference type="OrthoDB" id="6247875at2759"/>
<dbReference type="SMART" id="SM00398">
    <property type="entry name" value="HMG"/>
    <property type="match status" value="1"/>
</dbReference>
<dbReference type="GO" id="GO:0005634">
    <property type="term" value="C:nucleus"/>
    <property type="evidence" value="ECO:0007669"/>
    <property type="project" value="UniProtKB-UniRule"/>
</dbReference>
<dbReference type="SUPFAM" id="SSF47095">
    <property type="entry name" value="HMG-box"/>
    <property type="match status" value="1"/>
</dbReference>
<dbReference type="InterPro" id="IPR009071">
    <property type="entry name" value="HMG_box_dom"/>
</dbReference>
<dbReference type="GeneID" id="54577756"/>
<dbReference type="RefSeq" id="XP_033676311.1">
    <property type="nucleotide sequence ID" value="XM_033824426.1"/>
</dbReference>
<dbReference type="AlphaFoldDB" id="A0A6A6HTG5"/>
<keyword evidence="3" id="KW-0539">Nucleus</keyword>
<dbReference type="CDD" id="cd01389">
    <property type="entry name" value="HMG-box_ROX1-like"/>
    <property type="match status" value="1"/>
</dbReference>
<dbReference type="PROSITE" id="PS50118">
    <property type="entry name" value="HMG_BOX_2"/>
    <property type="match status" value="1"/>
</dbReference>
<dbReference type="InterPro" id="IPR036910">
    <property type="entry name" value="HMG_box_dom_sf"/>
</dbReference>
<protein>
    <recommendedName>
        <fullName evidence="5">HMG box domain-containing protein</fullName>
    </recommendedName>
</protein>
<organism evidence="6 7">
    <name type="scientific">Trematosphaeria pertusa</name>
    <dbReference type="NCBI Taxonomy" id="390896"/>
    <lineage>
        <taxon>Eukaryota</taxon>
        <taxon>Fungi</taxon>
        <taxon>Dikarya</taxon>
        <taxon>Ascomycota</taxon>
        <taxon>Pezizomycotina</taxon>
        <taxon>Dothideomycetes</taxon>
        <taxon>Pleosporomycetidae</taxon>
        <taxon>Pleosporales</taxon>
        <taxon>Massarineae</taxon>
        <taxon>Trematosphaeriaceae</taxon>
        <taxon>Trematosphaeria</taxon>
    </lineage>
</organism>
<dbReference type="GO" id="GO:0030154">
    <property type="term" value="P:cell differentiation"/>
    <property type="evidence" value="ECO:0007669"/>
    <property type="project" value="TreeGrafter"/>
</dbReference>
<name>A0A6A6HTG5_9PLEO</name>
<accession>A0A6A6HTG5</accession>
<feature type="compositionally biased region" description="Basic and acidic residues" evidence="4">
    <location>
        <begin position="134"/>
        <end position="149"/>
    </location>
</feature>
<evidence type="ECO:0000256" key="4">
    <source>
        <dbReference type="SAM" id="MobiDB-lite"/>
    </source>
</evidence>
<dbReference type="GO" id="GO:0000122">
    <property type="term" value="P:negative regulation of transcription by RNA polymerase II"/>
    <property type="evidence" value="ECO:0007669"/>
    <property type="project" value="TreeGrafter"/>
</dbReference>
<dbReference type="PANTHER" id="PTHR10270">
    <property type="entry name" value="SOX TRANSCRIPTION FACTOR"/>
    <property type="match status" value="1"/>
</dbReference>
<reference evidence="6" key="1">
    <citation type="journal article" date="2020" name="Stud. Mycol.">
        <title>101 Dothideomycetes genomes: a test case for predicting lifestyles and emergence of pathogens.</title>
        <authorList>
            <person name="Haridas S."/>
            <person name="Albert R."/>
            <person name="Binder M."/>
            <person name="Bloem J."/>
            <person name="Labutti K."/>
            <person name="Salamov A."/>
            <person name="Andreopoulos B."/>
            <person name="Baker S."/>
            <person name="Barry K."/>
            <person name="Bills G."/>
            <person name="Bluhm B."/>
            <person name="Cannon C."/>
            <person name="Castanera R."/>
            <person name="Culley D."/>
            <person name="Daum C."/>
            <person name="Ezra D."/>
            <person name="Gonzalez J."/>
            <person name="Henrissat B."/>
            <person name="Kuo A."/>
            <person name="Liang C."/>
            <person name="Lipzen A."/>
            <person name="Lutzoni F."/>
            <person name="Magnuson J."/>
            <person name="Mondo S."/>
            <person name="Nolan M."/>
            <person name="Ohm R."/>
            <person name="Pangilinan J."/>
            <person name="Park H.-J."/>
            <person name="Ramirez L."/>
            <person name="Alfaro M."/>
            <person name="Sun H."/>
            <person name="Tritt A."/>
            <person name="Yoshinaga Y."/>
            <person name="Zwiers L.-H."/>
            <person name="Turgeon B."/>
            <person name="Goodwin S."/>
            <person name="Spatafora J."/>
            <person name="Crous P."/>
            <person name="Grigoriev I."/>
        </authorList>
    </citation>
    <scope>NUCLEOTIDE SEQUENCE</scope>
    <source>
        <strain evidence="6">CBS 122368</strain>
    </source>
</reference>
<dbReference type="EMBL" id="ML987212">
    <property type="protein sequence ID" value="KAF2241307.1"/>
    <property type="molecule type" value="Genomic_DNA"/>
</dbReference>
<dbReference type="Gene3D" id="1.10.30.10">
    <property type="entry name" value="High mobility group box domain"/>
    <property type="match status" value="1"/>
</dbReference>
<feature type="DNA-binding region" description="HMG box" evidence="3">
    <location>
        <begin position="84"/>
        <end position="152"/>
    </location>
</feature>
<dbReference type="GO" id="GO:0000978">
    <property type="term" value="F:RNA polymerase II cis-regulatory region sequence-specific DNA binding"/>
    <property type="evidence" value="ECO:0007669"/>
    <property type="project" value="TreeGrafter"/>
</dbReference>
<dbReference type="Pfam" id="PF00505">
    <property type="entry name" value="HMG_box"/>
    <property type="match status" value="1"/>
</dbReference>
<evidence type="ECO:0000313" key="7">
    <source>
        <dbReference type="Proteomes" id="UP000800094"/>
    </source>
</evidence>
<evidence type="ECO:0000313" key="6">
    <source>
        <dbReference type="EMBL" id="KAF2241307.1"/>
    </source>
</evidence>
<evidence type="ECO:0000256" key="3">
    <source>
        <dbReference type="PROSITE-ProRule" id="PRU00267"/>
    </source>
</evidence>
<dbReference type="PANTHER" id="PTHR10270:SF161">
    <property type="entry name" value="SEX-DETERMINING REGION Y PROTEIN"/>
    <property type="match status" value="1"/>
</dbReference>
<keyword evidence="1 3" id="KW-0238">DNA-binding</keyword>
<dbReference type="Proteomes" id="UP000800094">
    <property type="component" value="Unassembled WGS sequence"/>
</dbReference>
<gene>
    <name evidence="6" type="ORF">BU26DRAFT_440902</name>
</gene>